<dbReference type="GeneID" id="37201309"/>
<dbReference type="EMBL" id="KZ824285">
    <property type="protein sequence ID" value="RAL12048.1"/>
    <property type="molecule type" value="Genomic_DNA"/>
</dbReference>
<feature type="compositionally biased region" description="Basic and acidic residues" evidence="1">
    <location>
        <begin position="127"/>
        <end position="143"/>
    </location>
</feature>
<feature type="compositionally biased region" description="Basic and acidic residues" evidence="1">
    <location>
        <begin position="254"/>
        <end position="268"/>
    </location>
</feature>
<feature type="compositionally biased region" description="Low complexity" evidence="1">
    <location>
        <begin position="310"/>
        <end position="322"/>
    </location>
</feature>
<dbReference type="OrthoDB" id="5374844at2759"/>
<organism evidence="2 3">
    <name type="scientific">Aspergillus homomorphus (strain CBS 101889)</name>
    <dbReference type="NCBI Taxonomy" id="1450537"/>
    <lineage>
        <taxon>Eukaryota</taxon>
        <taxon>Fungi</taxon>
        <taxon>Dikarya</taxon>
        <taxon>Ascomycota</taxon>
        <taxon>Pezizomycotina</taxon>
        <taxon>Eurotiomycetes</taxon>
        <taxon>Eurotiomycetidae</taxon>
        <taxon>Eurotiales</taxon>
        <taxon>Aspergillaceae</taxon>
        <taxon>Aspergillus</taxon>
        <taxon>Aspergillus subgen. Circumdati</taxon>
    </lineage>
</organism>
<evidence type="ECO:0000313" key="2">
    <source>
        <dbReference type="EMBL" id="RAL12048.1"/>
    </source>
</evidence>
<name>A0A395HYV7_ASPHC</name>
<dbReference type="RefSeq" id="XP_025551202.1">
    <property type="nucleotide sequence ID" value="XM_025697020.1"/>
</dbReference>
<evidence type="ECO:0000256" key="1">
    <source>
        <dbReference type="SAM" id="MobiDB-lite"/>
    </source>
</evidence>
<feature type="region of interest" description="Disordered" evidence="1">
    <location>
        <begin position="249"/>
        <end position="366"/>
    </location>
</feature>
<protein>
    <submittedName>
        <fullName evidence="2">Uncharacterized protein</fullName>
    </submittedName>
</protein>
<keyword evidence="3" id="KW-1185">Reference proteome</keyword>
<evidence type="ECO:0000313" key="3">
    <source>
        <dbReference type="Proteomes" id="UP000248961"/>
    </source>
</evidence>
<accession>A0A395HYV7</accession>
<feature type="compositionally biased region" description="Polar residues" evidence="1">
    <location>
        <begin position="46"/>
        <end position="63"/>
    </location>
</feature>
<dbReference type="STRING" id="1450537.A0A395HYV7"/>
<proteinExistence type="predicted"/>
<dbReference type="VEuPathDB" id="FungiDB:BO97DRAFT_424975"/>
<feature type="compositionally biased region" description="Basic residues" evidence="1">
    <location>
        <begin position="69"/>
        <end position="91"/>
    </location>
</feature>
<gene>
    <name evidence="2" type="ORF">BO97DRAFT_424975</name>
</gene>
<reference evidence="2 3" key="1">
    <citation type="submission" date="2018-02" db="EMBL/GenBank/DDBJ databases">
        <title>The genomes of Aspergillus section Nigri reveals drivers in fungal speciation.</title>
        <authorList>
            <consortium name="DOE Joint Genome Institute"/>
            <person name="Vesth T.C."/>
            <person name="Nybo J."/>
            <person name="Theobald S."/>
            <person name="Brandl J."/>
            <person name="Frisvad J.C."/>
            <person name="Nielsen K.F."/>
            <person name="Lyhne E.K."/>
            <person name="Kogle M.E."/>
            <person name="Kuo A."/>
            <person name="Riley R."/>
            <person name="Clum A."/>
            <person name="Nolan M."/>
            <person name="Lipzen A."/>
            <person name="Salamov A."/>
            <person name="Henrissat B."/>
            <person name="Wiebenga A."/>
            <person name="De vries R.P."/>
            <person name="Grigoriev I.V."/>
            <person name="Mortensen U.H."/>
            <person name="Andersen M.R."/>
            <person name="Baker S.E."/>
        </authorList>
    </citation>
    <scope>NUCLEOTIDE SEQUENCE [LARGE SCALE GENOMIC DNA]</scope>
    <source>
        <strain evidence="2 3">CBS 101889</strain>
    </source>
</reference>
<feature type="compositionally biased region" description="Polar residues" evidence="1">
    <location>
        <begin position="288"/>
        <end position="301"/>
    </location>
</feature>
<sequence>MDMPDGPSKRPIHKRVARCVSDLVDWDEDLRPSMEPSEATAHLDSTAFTSVASPSPDDTYTFNESHRPQGMKRAAKGKSSSKKASTARRRTIPQGAVKEKAVPKKRAVPVSDETAQEDMPGIRRKRLVEAPRHDDGLRSDSNKSPRVPSVDKLSNNTTLSPAVTDEKLSTLLPDKENMESVLSIFQIPEIDLDDGIELHCFDVQGYSDDYIVSSTHSCQSLGYQESKRCGSVTGPSRAGLYTDDTIADNVIHGGNDESERPLKTDTKSPHLCPESSMASMKVDRSWKTQEASTGNSHNENGSPGHVSKDTPSPMTTTPSGTSKEYLADEHRTPQSSSQMCSNAGIDSVPWNSPKKTPKNTIVDTNGSPRLLTERYKQTYKIQTLVLDETADSFEFYRGRATARASASFTSRLKLCAAGNTRPEISGPSQDNAVQKMLFETSESLSRHIESENTTISEIFESFRQNCHRMLDQLSEAQEARVRLCQQQMEGIRKHHSKICEELVHRMEEDEKRFQKILGIT</sequence>
<feature type="region of interest" description="Disordered" evidence="1">
    <location>
        <begin position="35"/>
        <end position="158"/>
    </location>
</feature>
<dbReference type="Proteomes" id="UP000248961">
    <property type="component" value="Unassembled WGS sequence"/>
</dbReference>
<feature type="compositionally biased region" description="Polar residues" evidence="1">
    <location>
        <begin position="349"/>
        <end position="366"/>
    </location>
</feature>
<dbReference type="AlphaFoldDB" id="A0A395HYV7"/>